<keyword evidence="4" id="KW-1185">Reference proteome</keyword>
<gene>
    <name evidence="3" type="ORF">QJS10_CPB04g01535</name>
</gene>
<reference evidence="3" key="1">
    <citation type="journal article" date="2023" name="Nat. Commun.">
        <title>Diploid and tetraploid genomes of Acorus and the evolution of monocots.</title>
        <authorList>
            <person name="Ma L."/>
            <person name="Liu K.W."/>
            <person name="Li Z."/>
            <person name="Hsiao Y.Y."/>
            <person name="Qi Y."/>
            <person name="Fu T."/>
            <person name="Tang G.D."/>
            <person name="Zhang D."/>
            <person name="Sun W.H."/>
            <person name="Liu D.K."/>
            <person name="Li Y."/>
            <person name="Chen G.Z."/>
            <person name="Liu X.D."/>
            <person name="Liao X.Y."/>
            <person name="Jiang Y.T."/>
            <person name="Yu X."/>
            <person name="Hao Y."/>
            <person name="Huang J."/>
            <person name="Zhao X.W."/>
            <person name="Ke S."/>
            <person name="Chen Y.Y."/>
            <person name="Wu W.L."/>
            <person name="Hsu J.L."/>
            <person name="Lin Y.F."/>
            <person name="Huang M.D."/>
            <person name="Li C.Y."/>
            <person name="Huang L."/>
            <person name="Wang Z.W."/>
            <person name="Zhao X."/>
            <person name="Zhong W.Y."/>
            <person name="Peng D.H."/>
            <person name="Ahmad S."/>
            <person name="Lan S."/>
            <person name="Zhang J.S."/>
            <person name="Tsai W.C."/>
            <person name="Van de Peer Y."/>
            <person name="Liu Z.J."/>
        </authorList>
    </citation>
    <scope>NUCLEOTIDE SEQUENCE</scope>
    <source>
        <strain evidence="3">CP</strain>
    </source>
</reference>
<dbReference type="Proteomes" id="UP001180020">
    <property type="component" value="Unassembled WGS sequence"/>
</dbReference>
<dbReference type="EMBL" id="JAUJYO010000004">
    <property type="protein sequence ID" value="KAK1318677.1"/>
    <property type="molecule type" value="Genomic_DNA"/>
</dbReference>
<dbReference type="InterPro" id="IPR018289">
    <property type="entry name" value="MULE_transposase_dom"/>
</dbReference>
<accession>A0AAV9EZ66</accession>
<reference evidence="3" key="2">
    <citation type="submission" date="2023-06" db="EMBL/GenBank/DDBJ databases">
        <authorList>
            <person name="Ma L."/>
            <person name="Liu K.-W."/>
            <person name="Li Z."/>
            <person name="Hsiao Y.-Y."/>
            <person name="Qi Y."/>
            <person name="Fu T."/>
            <person name="Tang G."/>
            <person name="Zhang D."/>
            <person name="Sun W.-H."/>
            <person name="Liu D.-K."/>
            <person name="Li Y."/>
            <person name="Chen G.-Z."/>
            <person name="Liu X.-D."/>
            <person name="Liao X.-Y."/>
            <person name="Jiang Y.-T."/>
            <person name="Yu X."/>
            <person name="Hao Y."/>
            <person name="Huang J."/>
            <person name="Zhao X.-W."/>
            <person name="Ke S."/>
            <person name="Chen Y.-Y."/>
            <person name="Wu W.-L."/>
            <person name="Hsu J.-L."/>
            <person name="Lin Y.-F."/>
            <person name="Huang M.-D."/>
            <person name="Li C.-Y."/>
            <person name="Huang L."/>
            <person name="Wang Z.-W."/>
            <person name="Zhao X."/>
            <person name="Zhong W.-Y."/>
            <person name="Peng D.-H."/>
            <person name="Ahmad S."/>
            <person name="Lan S."/>
            <person name="Zhang J.-S."/>
            <person name="Tsai W.-C."/>
            <person name="Van De Peer Y."/>
            <person name="Liu Z.-J."/>
        </authorList>
    </citation>
    <scope>NUCLEOTIDE SEQUENCE</scope>
    <source>
        <strain evidence="3">CP</strain>
        <tissue evidence="3">Leaves</tissue>
    </source>
</reference>
<evidence type="ECO:0000256" key="1">
    <source>
        <dbReference type="SAM" id="MobiDB-lite"/>
    </source>
</evidence>
<feature type="domain" description="MULE transposase" evidence="2">
    <location>
        <begin position="244"/>
        <end position="328"/>
    </location>
</feature>
<sequence>MDEDTIYKVTFVHDGYWKSVNSVNGQKYVDGRQFTQILDSDKTAMIDLWEDIGPWSKTSNPARVTFTYMLPNILPSQYVEVSSDAKLLEIFRENQRTKKFTLYVVESKDNAPSLSISHTPSSHIDFEGCDIQNIQQETDGVVDDLQIIDELFGGQEQRQLVESGEEESESYEDFDRVEHFEPLEGVPEEEKHEELLEQSDGGSVNEHEVPSEHYEGGFIEVDSERPKMSVGSRLGFLDGCRPFIGLDGCHLKGFYKGIMLSATFVDADSCLFPLAFAAVESETEILGDRMLHEAIGDVDGLALMSDKDKGLESAMPVVFPRVKHRTCWNLREIRMASSAAAHYLEATTDQAWRYPPYSVIWEVRDLVKKVVWEVLDQQAWMGWEAPWEIMKKPLEAPKTLGQA</sequence>
<comment type="caution">
    <text evidence="3">The sequence shown here is derived from an EMBL/GenBank/DDBJ whole genome shotgun (WGS) entry which is preliminary data.</text>
</comment>
<feature type="region of interest" description="Disordered" evidence="1">
    <location>
        <begin position="184"/>
        <end position="209"/>
    </location>
</feature>
<evidence type="ECO:0000259" key="2">
    <source>
        <dbReference type="Pfam" id="PF10551"/>
    </source>
</evidence>
<evidence type="ECO:0000313" key="3">
    <source>
        <dbReference type="EMBL" id="KAK1318677.1"/>
    </source>
</evidence>
<feature type="compositionally biased region" description="Basic and acidic residues" evidence="1">
    <location>
        <begin position="184"/>
        <end position="195"/>
    </location>
</feature>
<organism evidence="3 4">
    <name type="scientific">Acorus calamus</name>
    <name type="common">Sweet flag</name>
    <dbReference type="NCBI Taxonomy" id="4465"/>
    <lineage>
        <taxon>Eukaryota</taxon>
        <taxon>Viridiplantae</taxon>
        <taxon>Streptophyta</taxon>
        <taxon>Embryophyta</taxon>
        <taxon>Tracheophyta</taxon>
        <taxon>Spermatophyta</taxon>
        <taxon>Magnoliopsida</taxon>
        <taxon>Liliopsida</taxon>
        <taxon>Acoraceae</taxon>
        <taxon>Acorus</taxon>
    </lineage>
</organism>
<dbReference type="PANTHER" id="PTHR31973">
    <property type="entry name" value="POLYPROTEIN, PUTATIVE-RELATED"/>
    <property type="match status" value="1"/>
</dbReference>
<proteinExistence type="predicted"/>
<evidence type="ECO:0000313" key="4">
    <source>
        <dbReference type="Proteomes" id="UP001180020"/>
    </source>
</evidence>
<dbReference type="PANTHER" id="PTHR31973:SF188">
    <property type="entry name" value="POLYPROTEIN, PUTATIVE-RELATED"/>
    <property type="match status" value="1"/>
</dbReference>
<name>A0AAV9EZ66_ACOCL</name>
<dbReference type="AlphaFoldDB" id="A0AAV9EZ66"/>
<dbReference type="Pfam" id="PF10551">
    <property type="entry name" value="MULE"/>
    <property type="match status" value="1"/>
</dbReference>
<protein>
    <recommendedName>
        <fullName evidence="2">MULE transposase domain-containing protein</fullName>
    </recommendedName>
</protein>